<dbReference type="GO" id="GO:0005886">
    <property type="term" value="C:plasma membrane"/>
    <property type="evidence" value="ECO:0007669"/>
    <property type="project" value="TreeGrafter"/>
</dbReference>
<keyword evidence="11" id="KW-0560">Oxidoreductase</keyword>
<dbReference type="FunFam" id="2.40.30.10:FF:000059">
    <property type="entry name" value="dual oxidase isoform X1"/>
    <property type="match status" value="1"/>
</dbReference>
<feature type="domain" description="EF-hand" evidence="14">
    <location>
        <begin position="493"/>
        <end position="528"/>
    </location>
</feature>
<dbReference type="Pfam" id="PF08022">
    <property type="entry name" value="FAD_binding_8"/>
    <property type="match status" value="1"/>
</dbReference>
<evidence type="ECO:0000259" key="14">
    <source>
        <dbReference type="PROSITE" id="PS50222"/>
    </source>
</evidence>
<dbReference type="GO" id="GO:0005509">
    <property type="term" value="F:calcium ion binding"/>
    <property type="evidence" value="ECO:0007669"/>
    <property type="project" value="InterPro"/>
</dbReference>
<keyword evidence="10 13" id="KW-1133">Transmembrane helix</keyword>
<accession>A0AAD5D9T7</accession>
<dbReference type="GO" id="GO:0004601">
    <property type="term" value="F:peroxidase activity"/>
    <property type="evidence" value="ECO:0007669"/>
    <property type="project" value="UniProtKB-KW"/>
</dbReference>
<dbReference type="InterPro" id="IPR017938">
    <property type="entry name" value="Riboflavin_synthase-like_b-brl"/>
</dbReference>
<evidence type="ECO:0000256" key="3">
    <source>
        <dbReference type="ARBA" id="ARBA00022559"/>
    </source>
</evidence>
<dbReference type="InterPro" id="IPR013112">
    <property type="entry name" value="FAD-bd_8"/>
</dbReference>
<dbReference type="SMART" id="SM00054">
    <property type="entry name" value="EFh"/>
    <property type="match status" value="2"/>
</dbReference>
<sequence>MISIVKDILNNLKSKEEEENALENGATLPILQKNKSGARSRTNFSTTRAYFYWVTNQQGTFIWFKGVMNEAAEMDKNGVIEMHNYCTTIYKEGDITSAIITMIQKIDYANKGVDVVSNTLMMSHSGKPDWRSVFTRIARTHTGVFYYGNPDGQKVLKQLPSDFSHKTSTNRKGRHQRRTTTSLSLHRHNASLLDGFSWQQLSEHFELWDLISQGATTHPYCTNCCPEVIRLSSVESHMMFPLNLHENMELAIGWAKLVMNNSHNKIVQPLASKKQEGNCLLFCQLLQSVLSHVGCNASFRTKSARRNVREFWMQLTGIMDTTDDGYNRVPGNNNHPEVVLHNVKAAADMEEQNAPKRVRPLSAEFKHLNSFTKQRVVPLDMKTSTATHALERLKFISMKDDGPTAWAIVEKQFDGLTDASGFLQRSHFGECIGLIRKKKVSTNSGRMNEVIEEDSRYFSERLFDSLCRRRNITNESINKAQFREFWDQISDQSVGSRIQTFFDVVDKDGDGRITKDEVTEIINLSALDNKLSNIPKKVDEYATLIMEELDKDSLGYITIESLETLLFQEPTHYVIGESKNLSQMLGQKLKTTPHELNLITKWYEDLKNETKLGVVIPFDDNINFHQVIAVAIAIGVGLHAICHLACDFPRLIHATEEEYKPMQQFFGDQPKSYCHFLKEVECYTGITMVVLMTIAFTLAWLRQGQLKVPLFFKRLMKLNATKSSKRYDAFVKKLAVFITVINKFTGFNVFWYSHHLFVIVYAMLIVHGINLYLTKEWYKKTTWMYLAVPILLYACERLIRTFRSRLIPAPLRKVAVYPGNVLTLHMTKPQGFKYKSGQYMFVKYVPVSPFEWHPFSITSAPGDDYLSVHIRALGDWTKDMNKTFKDQNSRLQIIRFIIPKILIDGPYGAPAVDYKKYDVVLLVGLGIGATPMISIVKDILNNMKAKDEEENTLENGVTLQKNKSGSRSSKYFRIMRAYFYWVTGQQCTFDWFKGVMNEVAELDKNGVIEMHNYCTSVYEEGDARSTFIAMLQAIGYAKKGVDVVSDTRVMSHFGKPNWRNVYTRIVQNHTGSKIG</sequence>
<dbReference type="Pfam" id="PF08414">
    <property type="entry name" value="NADPH_Ox"/>
    <property type="match status" value="1"/>
</dbReference>
<keyword evidence="9" id="KW-0521">NADP</keyword>
<dbReference type="GO" id="GO:0042742">
    <property type="term" value="P:defense response to bacterium"/>
    <property type="evidence" value="ECO:0007669"/>
    <property type="project" value="UniProtKB-ARBA"/>
</dbReference>
<dbReference type="GO" id="GO:0016175">
    <property type="term" value="F:superoxide-generating NAD(P)H oxidase activity"/>
    <property type="evidence" value="ECO:0007669"/>
    <property type="project" value="UniProtKB-ARBA"/>
</dbReference>
<evidence type="ECO:0000256" key="7">
    <source>
        <dbReference type="ARBA" id="ARBA00022827"/>
    </source>
</evidence>
<dbReference type="PROSITE" id="PS50222">
    <property type="entry name" value="EF_HAND_2"/>
    <property type="match status" value="1"/>
</dbReference>
<keyword evidence="17" id="KW-1185">Reference proteome</keyword>
<evidence type="ECO:0000256" key="2">
    <source>
        <dbReference type="ARBA" id="ARBA00007975"/>
    </source>
</evidence>
<keyword evidence="7" id="KW-0274">FAD</keyword>
<evidence type="ECO:0000256" key="8">
    <source>
        <dbReference type="ARBA" id="ARBA00022837"/>
    </source>
</evidence>
<evidence type="ECO:0000256" key="12">
    <source>
        <dbReference type="ARBA" id="ARBA00023136"/>
    </source>
</evidence>
<dbReference type="SUPFAM" id="SSF52343">
    <property type="entry name" value="Ferredoxin reductase-like, C-terminal NADP-linked domain"/>
    <property type="match status" value="1"/>
</dbReference>
<reference evidence="16" key="1">
    <citation type="submission" date="2022-06" db="EMBL/GenBank/DDBJ databases">
        <title>Uncovering the hologenomic basis of an extraordinary plant invasion.</title>
        <authorList>
            <person name="Bieker V.C."/>
            <person name="Martin M.D."/>
            <person name="Gilbert T."/>
            <person name="Hodgins K."/>
            <person name="Battlay P."/>
            <person name="Petersen B."/>
            <person name="Wilson J."/>
        </authorList>
    </citation>
    <scope>NUCLEOTIDE SEQUENCE</scope>
    <source>
        <strain evidence="16">AA19_3_7</strain>
        <tissue evidence="16">Leaf</tissue>
    </source>
</reference>
<dbReference type="PROSITE" id="PS51384">
    <property type="entry name" value="FAD_FR"/>
    <property type="match status" value="1"/>
</dbReference>
<dbReference type="SUPFAM" id="SSF47473">
    <property type="entry name" value="EF-hand"/>
    <property type="match status" value="1"/>
</dbReference>
<dbReference type="AlphaFoldDB" id="A0AAD5D9T7"/>
<dbReference type="EMBL" id="JAMZMK010000768">
    <property type="protein sequence ID" value="KAI7755849.1"/>
    <property type="molecule type" value="Genomic_DNA"/>
</dbReference>
<dbReference type="GO" id="GO:0016174">
    <property type="term" value="F:NAD(P)H oxidase H2O2-forming activity"/>
    <property type="evidence" value="ECO:0007669"/>
    <property type="project" value="TreeGrafter"/>
</dbReference>
<keyword evidence="6" id="KW-0479">Metal-binding</keyword>
<protein>
    <recommendedName>
        <fullName evidence="18">NAD(P)H oxidase (H(2)O(2)-forming)</fullName>
    </recommendedName>
</protein>
<dbReference type="Pfam" id="PF08030">
    <property type="entry name" value="NAD_binding_6"/>
    <property type="match status" value="2"/>
</dbReference>
<dbReference type="CDD" id="cd00051">
    <property type="entry name" value="EFh"/>
    <property type="match status" value="2"/>
</dbReference>
<feature type="transmembrane region" description="Helical" evidence="13">
    <location>
        <begin position="749"/>
        <end position="770"/>
    </location>
</feature>
<keyword evidence="5 13" id="KW-0812">Transmembrane</keyword>
<evidence type="ECO:0000256" key="13">
    <source>
        <dbReference type="SAM" id="Phobius"/>
    </source>
</evidence>
<evidence type="ECO:0000256" key="10">
    <source>
        <dbReference type="ARBA" id="ARBA00022989"/>
    </source>
</evidence>
<dbReference type="Gene3D" id="3.40.50.80">
    <property type="entry name" value="Nucleotide-binding domain of ferredoxin-NADP reductase (FNR) module"/>
    <property type="match status" value="2"/>
</dbReference>
<comment type="subcellular location">
    <subcellularLocation>
        <location evidence="1">Membrane</location>
        <topology evidence="1">Multi-pass membrane protein</topology>
    </subcellularLocation>
</comment>
<evidence type="ECO:0000256" key="4">
    <source>
        <dbReference type="ARBA" id="ARBA00022630"/>
    </source>
</evidence>
<name>A0AAD5D9T7_AMBAR</name>
<dbReference type="PANTHER" id="PTHR11972:SF152">
    <property type="entry name" value="RESPIRATORY BURST OXIDASE HOMOLOG PROTEIN C"/>
    <property type="match status" value="1"/>
</dbReference>
<dbReference type="InterPro" id="IPR002048">
    <property type="entry name" value="EF_hand_dom"/>
</dbReference>
<evidence type="ECO:0000313" key="16">
    <source>
        <dbReference type="EMBL" id="KAI7755849.1"/>
    </source>
</evidence>
<dbReference type="Gene3D" id="1.10.238.10">
    <property type="entry name" value="EF-hand"/>
    <property type="match status" value="1"/>
</dbReference>
<dbReference type="InterPro" id="IPR000778">
    <property type="entry name" value="Cyt_b245_heavy_chain"/>
</dbReference>
<gene>
    <name evidence="16" type="ORF">M8C21_023617</name>
</gene>
<dbReference type="SFLD" id="SFLDG01169">
    <property type="entry name" value="NADPH_oxidase_subgroup_(NOX)"/>
    <property type="match status" value="1"/>
</dbReference>
<dbReference type="CDD" id="cd06186">
    <property type="entry name" value="NOX_Duox_like_FAD_NADP"/>
    <property type="match status" value="1"/>
</dbReference>
<evidence type="ECO:0000256" key="1">
    <source>
        <dbReference type="ARBA" id="ARBA00004141"/>
    </source>
</evidence>
<keyword evidence="8" id="KW-0106">Calcium</keyword>
<dbReference type="InterPro" id="IPR013623">
    <property type="entry name" value="NADPH_Ox"/>
</dbReference>
<dbReference type="PROSITE" id="PS00018">
    <property type="entry name" value="EF_HAND_1"/>
    <property type="match status" value="1"/>
</dbReference>
<dbReference type="PANTHER" id="PTHR11972">
    <property type="entry name" value="NADPH OXIDASE"/>
    <property type="match status" value="1"/>
</dbReference>
<evidence type="ECO:0000256" key="5">
    <source>
        <dbReference type="ARBA" id="ARBA00022692"/>
    </source>
</evidence>
<dbReference type="InterPro" id="IPR018247">
    <property type="entry name" value="EF_Hand_1_Ca_BS"/>
</dbReference>
<dbReference type="SUPFAM" id="SSF63380">
    <property type="entry name" value="Riboflavin synthase domain-like"/>
    <property type="match status" value="1"/>
</dbReference>
<evidence type="ECO:0000256" key="9">
    <source>
        <dbReference type="ARBA" id="ARBA00022857"/>
    </source>
</evidence>
<keyword evidence="3" id="KW-0575">Peroxidase</keyword>
<feature type="transmembrane region" description="Helical" evidence="13">
    <location>
        <begin position="683"/>
        <end position="701"/>
    </location>
</feature>
<evidence type="ECO:0000259" key="15">
    <source>
        <dbReference type="PROSITE" id="PS51384"/>
    </source>
</evidence>
<keyword evidence="4" id="KW-0285">Flavoprotein</keyword>
<organism evidence="16 17">
    <name type="scientific">Ambrosia artemisiifolia</name>
    <name type="common">Common ragweed</name>
    <dbReference type="NCBI Taxonomy" id="4212"/>
    <lineage>
        <taxon>Eukaryota</taxon>
        <taxon>Viridiplantae</taxon>
        <taxon>Streptophyta</taxon>
        <taxon>Embryophyta</taxon>
        <taxon>Tracheophyta</taxon>
        <taxon>Spermatophyta</taxon>
        <taxon>Magnoliopsida</taxon>
        <taxon>eudicotyledons</taxon>
        <taxon>Gunneridae</taxon>
        <taxon>Pentapetalae</taxon>
        <taxon>asterids</taxon>
        <taxon>campanulids</taxon>
        <taxon>Asterales</taxon>
        <taxon>Asteraceae</taxon>
        <taxon>Asteroideae</taxon>
        <taxon>Heliantheae alliance</taxon>
        <taxon>Heliantheae</taxon>
        <taxon>Ambrosia</taxon>
    </lineage>
</organism>
<evidence type="ECO:0000256" key="6">
    <source>
        <dbReference type="ARBA" id="ARBA00022723"/>
    </source>
</evidence>
<evidence type="ECO:0008006" key="18">
    <source>
        <dbReference type="Google" id="ProtNLM"/>
    </source>
</evidence>
<dbReference type="InterPro" id="IPR039261">
    <property type="entry name" value="FNR_nucleotide-bd"/>
</dbReference>
<dbReference type="PRINTS" id="PR00466">
    <property type="entry name" value="GP91PHOX"/>
</dbReference>
<feature type="domain" description="FAD-binding FR-type" evidence="15">
    <location>
        <begin position="804"/>
        <end position="913"/>
    </location>
</feature>
<dbReference type="InterPro" id="IPR011992">
    <property type="entry name" value="EF-hand-dom_pair"/>
</dbReference>
<dbReference type="InterPro" id="IPR017927">
    <property type="entry name" value="FAD-bd_FR_type"/>
</dbReference>
<comment type="similarity">
    <text evidence="2">Belongs to the RBOH (TC 5.B.1.3) family.</text>
</comment>
<evidence type="ECO:0000313" key="17">
    <source>
        <dbReference type="Proteomes" id="UP001206925"/>
    </source>
</evidence>
<dbReference type="Proteomes" id="UP001206925">
    <property type="component" value="Unassembled WGS sequence"/>
</dbReference>
<dbReference type="InterPro" id="IPR013121">
    <property type="entry name" value="Fe_red_NAD-bd_6"/>
</dbReference>
<proteinExistence type="inferred from homology"/>
<keyword evidence="12 13" id="KW-0472">Membrane</keyword>
<evidence type="ECO:0000256" key="11">
    <source>
        <dbReference type="ARBA" id="ARBA00023002"/>
    </source>
</evidence>
<comment type="caution">
    <text evidence="16">The sequence shown here is derived from an EMBL/GenBank/DDBJ whole genome shotgun (WGS) entry which is preliminary data.</text>
</comment>
<dbReference type="Gene3D" id="2.40.30.10">
    <property type="entry name" value="Translation factors"/>
    <property type="match status" value="1"/>
</dbReference>
<dbReference type="GO" id="GO:0009653">
    <property type="term" value="P:anatomical structure morphogenesis"/>
    <property type="evidence" value="ECO:0007669"/>
    <property type="project" value="UniProtKB-ARBA"/>
</dbReference>
<dbReference type="InterPro" id="IPR050369">
    <property type="entry name" value="RBOH/FRE"/>
</dbReference>